<feature type="region of interest" description="Disordered" evidence="1">
    <location>
        <begin position="122"/>
        <end position="147"/>
    </location>
</feature>
<dbReference type="EMBL" id="JAQGDS010000005">
    <property type="protein sequence ID" value="KAJ6260727.1"/>
    <property type="molecule type" value="Genomic_DNA"/>
</dbReference>
<accession>A0AAD6J2B4</accession>
<protein>
    <submittedName>
        <fullName evidence="2">Uncharacterized protein</fullName>
    </submittedName>
</protein>
<sequence length="495" mass="54937">MSNQPATPNASSIRDFWDRTDIPPDTLARSYRRNSRCPVRPSPDTSVYPNDFESPNFFVDSEITPPMHDPTESLVADIAAHLQENMQTPTRSMSAAARRAEINAELNRHMDAYEPTTTLQLMRTPTAATSVSRKHRTSSASPDARRSLLSEDFPSLSNSAKKMPLHPAYNVRTSVDRSILKMHFTHHSTPAQSFDQEPASDEDIYMDVDEYVDSDEANKENIDPMTRQTHETPATYSFETPPGSGSRNVILTPIKRLLTEKKLTAIRRSGTTESSSREKASNPNSNMDLSSDIFSTPQSDDMGIFEDTTLACISDNPFDSPTAVDIQTPTTSPAKRDTEYSGFPPLQHTPCLKSKLGLITASSNSHGIAPPNVLSDFDPQKLAQRKNIHGPASPTPPAPMPQKLLHKSAKEREVYTRSTEALGLRSAEKLREMRRRNSSVTHESGVVKRKSRTGSYRGYTAEYSTEMGYAEDRMVGVTKDTDYANPSLGSHWIGI</sequence>
<evidence type="ECO:0000256" key="1">
    <source>
        <dbReference type="SAM" id="MobiDB-lite"/>
    </source>
</evidence>
<proteinExistence type="predicted"/>
<evidence type="ECO:0000313" key="3">
    <source>
        <dbReference type="Proteomes" id="UP001221413"/>
    </source>
</evidence>
<dbReference type="Proteomes" id="UP001221413">
    <property type="component" value="Unassembled WGS sequence"/>
</dbReference>
<feature type="compositionally biased region" description="Polar residues" evidence="1">
    <location>
        <begin position="281"/>
        <end position="291"/>
    </location>
</feature>
<evidence type="ECO:0000313" key="2">
    <source>
        <dbReference type="EMBL" id="KAJ6260727.1"/>
    </source>
</evidence>
<organism evidence="2 3">
    <name type="scientific">Drechslerella dactyloides</name>
    <name type="common">Nematode-trapping fungus</name>
    <name type="synonym">Arthrobotrys dactyloides</name>
    <dbReference type="NCBI Taxonomy" id="74499"/>
    <lineage>
        <taxon>Eukaryota</taxon>
        <taxon>Fungi</taxon>
        <taxon>Dikarya</taxon>
        <taxon>Ascomycota</taxon>
        <taxon>Pezizomycotina</taxon>
        <taxon>Orbiliomycetes</taxon>
        <taxon>Orbiliales</taxon>
        <taxon>Orbiliaceae</taxon>
        <taxon>Drechslerella</taxon>
    </lineage>
</organism>
<reference evidence="2" key="1">
    <citation type="submission" date="2023-01" db="EMBL/GenBank/DDBJ databases">
        <title>The chitinases involved in constricting ring structure development in the nematode-trapping fungus Drechslerella dactyloides.</title>
        <authorList>
            <person name="Wang R."/>
            <person name="Zhang L."/>
            <person name="Tang P."/>
            <person name="Li S."/>
            <person name="Liang L."/>
        </authorList>
    </citation>
    <scope>NUCLEOTIDE SEQUENCE</scope>
    <source>
        <strain evidence="2">YMF1.00031</strain>
    </source>
</reference>
<name>A0AAD6J2B4_DREDA</name>
<dbReference type="AlphaFoldDB" id="A0AAD6J2B4"/>
<feature type="region of interest" description="Disordered" evidence="1">
    <location>
        <begin position="263"/>
        <end position="291"/>
    </location>
</feature>
<gene>
    <name evidence="2" type="ORF">Dda_4956</name>
</gene>
<feature type="region of interest" description="Disordered" evidence="1">
    <location>
        <begin position="321"/>
        <end position="342"/>
    </location>
</feature>
<feature type="region of interest" description="Disordered" evidence="1">
    <location>
        <begin position="1"/>
        <end position="51"/>
    </location>
</feature>
<keyword evidence="3" id="KW-1185">Reference proteome</keyword>
<feature type="compositionally biased region" description="Polar residues" evidence="1">
    <location>
        <begin position="122"/>
        <end position="131"/>
    </location>
</feature>
<feature type="compositionally biased region" description="Polar residues" evidence="1">
    <location>
        <begin position="1"/>
        <end position="12"/>
    </location>
</feature>
<comment type="caution">
    <text evidence="2">The sequence shown here is derived from an EMBL/GenBank/DDBJ whole genome shotgun (WGS) entry which is preliminary data.</text>
</comment>